<dbReference type="PANTHER" id="PTHR46121">
    <property type="entry name" value="STEROIDOGENIC ACUTE REGULATORY PROTEIN-LIKE"/>
    <property type="match status" value="1"/>
</dbReference>
<dbReference type="GO" id="GO:0099044">
    <property type="term" value="P:vesicle tethering to endoplasmic reticulum"/>
    <property type="evidence" value="ECO:0007669"/>
    <property type="project" value="TreeGrafter"/>
</dbReference>
<dbReference type="GO" id="GO:0005789">
    <property type="term" value="C:endoplasmic reticulum membrane"/>
    <property type="evidence" value="ECO:0007669"/>
    <property type="project" value="TreeGrafter"/>
</dbReference>
<proteinExistence type="predicted"/>
<dbReference type="EMBL" id="CAJPEX010002044">
    <property type="protein sequence ID" value="CAG0920413.1"/>
    <property type="molecule type" value="Genomic_DNA"/>
</dbReference>
<dbReference type="SMART" id="SM00234">
    <property type="entry name" value="START"/>
    <property type="match status" value="1"/>
</dbReference>
<dbReference type="GO" id="GO:0031902">
    <property type="term" value="C:late endosome membrane"/>
    <property type="evidence" value="ECO:0007669"/>
    <property type="project" value="TreeGrafter"/>
</dbReference>
<dbReference type="PROSITE" id="PS50848">
    <property type="entry name" value="START"/>
    <property type="match status" value="1"/>
</dbReference>
<accession>A0A7R9GF77</accession>
<dbReference type="SUPFAM" id="SSF55961">
    <property type="entry name" value="Bet v1-like"/>
    <property type="match status" value="1"/>
</dbReference>
<dbReference type="Gene3D" id="3.30.530.20">
    <property type="match status" value="1"/>
</dbReference>
<reference evidence="2" key="1">
    <citation type="submission" date="2020-11" db="EMBL/GenBank/DDBJ databases">
        <authorList>
            <person name="Tran Van P."/>
        </authorList>
    </citation>
    <scope>NUCLEOTIDE SEQUENCE</scope>
</reference>
<gene>
    <name evidence="2" type="ORF">NMOB1V02_LOCUS7923</name>
</gene>
<keyword evidence="3" id="KW-1185">Reference proteome</keyword>
<sequence>MAVEVALTNHLVFGSILNTILLTTDLLLIDLDRDAEDFFRTLRGKYSGLLLVNKLAYGSRQELLTPGHDETPMSVNRAFGSSPPQHNFEEGFNPELTTLDLEYLPKDQLTYGEQAENAIEEVEYLLAHSGWKLSHNRGGATSRVDATPQELLQEFWLNGDNAPNWNSDITHSETLEDLNPSLTIGYKISGPLAGGSVSSRDFLLVTARKKIVDSYFIVYESTTHQKDPKNPDYVRATNGPSGFVFKPAYEDGKLMTDMVWLLNLDMHMPSIVPTAIVEKMLPLNMMKYMKQLKKHVEVMKSTNT</sequence>
<evidence type="ECO:0000313" key="3">
    <source>
        <dbReference type="Proteomes" id="UP000678499"/>
    </source>
</evidence>
<organism evidence="2">
    <name type="scientific">Notodromas monacha</name>
    <dbReference type="NCBI Taxonomy" id="399045"/>
    <lineage>
        <taxon>Eukaryota</taxon>
        <taxon>Metazoa</taxon>
        <taxon>Ecdysozoa</taxon>
        <taxon>Arthropoda</taxon>
        <taxon>Crustacea</taxon>
        <taxon>Oligostraca</taxon>
        <taxon>Ostracoda</taxon>
        <taxon>Podocopa</taxon>
        <taxon>Podocopida</taxon>
        <taxon>Cypridocopina</taxon>
        <taxon>Cypridoidea</taxon>
        <taxon>Cyprididae</taxon>
        <taxon>Notodromas</taxon>
    </lineage>
</organism>
<dbReference type="GO" id="GO:0015485">
    <property type="term" value="F:cholesterol binding"/>
    <property type="evidence" value="ECO:0007669"/>
    <property type="project" value="TreeGrafter"/>
</dbReference>
<name>A0A7R9GF77_9CRUS</name>
<dbReference type="InterPro" id="IPR002913">
    <property type="entry name" value="START_lipid-bd_dom"/>
</dbReference>
<feature type="domain" description="START" evidence="1">
    <location>
        <begin position="140"/>
        <end position="301"/>
    </location>
</feature>
<protein>
    <recommendedName>
        <fullName evidence="1">START domain-containing protein</fullName>
    </recommendedName>
</protein>
<dbReference type="InterPro" id="IPR023393">
    <property type="entry name" value="START-like_dom_sf"/>
</dbReference>
<dbReference type="AlphaFoldDB" id="A0A7R9GF77"/>
<dbReference type="OrthoDB" id="74575at2759"/>
<dbReference type="GO" id="GO:0005765">
    <property type="term" value="C:lysosomal membrane"/>
    <property type="evidence" value="ECO:0007669"/>
    <property type="project" value="TreeGrafter"/>
</dbReference>
<evidence type="ECO:0000313" key="2">
    <source>
        <dbReference type="EMBL" id="CAD7280261.1"/>
    </source>
</evidence>
<dbReference type="Proteomes" id="UP000678499">
    <property type="component" value="Unassembled WGS sequence"/>
</dbReference>
<dbReference type="PANTHER" id="PTHR46121:SF1">
    <property type="entry name" value="STARD3 N-TERMINAL-LIKE PROTEIN"/>
    <property type="match status" value="1"/>
</dbReference>
<dbReference type="GO" id="GO:0140284">
    <property type="term" value="C:endoplasmic reticulum-endosome membrane contact site"/>
    <property type="evidence" value="ECO:0007669"/>
    <property type="project" value="TreeGrafter"/>
</dbReference>
<dbReference type="InterPro" id="IPR051869">
    <property type="entry name" value="STARD3"/>
</dbReference>
<dbReference type="Pfam" id="PF01852">
    <property type="entry name" value="START"/>
    <property type="match status" value="1"/>
</dbReference>
<evidence type="ECO:0000259" key="1">
    <source>
        <dbReference type="PROSITE" id="PS50848"/>
    </source>
</evidence>
<dbReference type="EMBL" id="OA884081">
    <property type="protein sequence ID" value="CAD7280261.1"/>
    <property type="molecule type" value="Genomic_DNA"/>
</dbReference>
<dbReference type="GO" id="GO:0030301">
    <property type="term" value="P:cholesterol transport"/>
    <property type="evidence" value="ECO:0007669"/>
    <property type="project" value="TreeGrafter"/>
</dbReference>